<dbReference type="OrthoDB" id="5523945at2"/>
<keyword evidence="8" id="KW-1185">Reference proteome</keyword>
<sequence>MARNLRFGSSFIRFSLFCGFVASLSGIYISMKMDRSASASHIYAILAGVAFSVNALVALTVFLMLAARKMVKRVHIIADAMNRGADGDLTARVQVDSGDELGILGSSFNVMLQNLSGMAGRVKITIHELSRMAVDIKEVSRRGVTVAEVQSQGVKGTTIAVQEINQSINDVAQGVESLSRSSAENASSILEMSASIEEVAKHVEALFEAVEEVSSSIIEMASAEKEIGRSVNSLMSDSTTTAKLVTEMGDSIKQVERNALNTAAISEEVRNDAESGRASVEATISGIEEIRRASRTSFESIENLAMRAGNIGKIIQVIDEIAEQTNLLALNASIIAAQAGEHGKGFAVVAGEIKELAQRTGNSTREITDIIKGVQEETQRAVKAFNLAEQRIGEGEKLSQRSGEMLEKIVSGAQMATEQVNQIARTTVEQSQGSQEISGAMDRVADMVKQIAKATREQGKGSELIMSAAERMKTLTSQVKSSSQEQSSSSSLIVRSTEGISSMIENIKKACGMQAESSCRIVQAIEDIAESTKTTVDATRVMDGVAAGLSQQIGVLSKEMSIFKIESGK</sequence>
<dbReference type="InterPro" id="IPR003660">
    <property type="entry name" value="HAMP_dom"/>
</dbReference>
<dbReference type="InterPro" id="IPR004089">
    <property type="entry name" value="MCPsignal_dom"/>
</dbReference>
<accession>B9M747</accession>
<dbReference type="PROSITE" id="PS50111">
    <property type="entry name" value="CHEMOTAXIS_TRANSDUC_2"/>
    <property type="match status" value="1"/>
</dbReference>
<keyword evidence="4" id="KW-1133">Transmembrane helix</keyword>
<dbReference type="KEGG" id="geo:Geob_3730"/>
<evidence type="ECO:0000259" key="5">
    <source>
        <dbReference type="PROSITE" id="PS50111"/>
    </source>
</evidence>
<feature type="transmembrane region" description="Helical" evidence="4">
    <location>
        <begin position="12"/>
        <end position="30"/>
    </location>
</feature>
<evidence type="ECO:0000313" key="7">
    <source>
        <dbReference type="EMBL" id="ACM22068.1"/>
    </source>
</evidence>
<dbReference type="PANTHER" id="PTHR32089:SF112">
    <property type="entry name" value="LYSOZYME-LIKE PROTEIN-RELATED"/>
    <property type="match status" value="1"/>
</dbReference>
<dbReference type="PANTHER" id="PTHR32089">
    <property type="entry name" value="METHYL-ACCEPTING CHEMOTAXIS PROTEIN MCPB"/>
    <property type="match status" value="1"/>
</dbReference>
<dbReference type="Gene3D" id="1.10.287.950">
    <property type="entry name" value="Methyl-accepting chemotaxis protein"/>
    <property type="match status" value="3"/>
</dbReference>
<name>B9M747_GEODF</name>
<organism evidence="7 8">
    <name type="scientific">Geotalea daltonii (strain DSM 22248 / JCM 15807 / FRC-32)</name>
    <name type="common">Geobacter daltonii</name>
    <dbReference type="NCBI Taxonomy" id="316067"/>
    <lineage>
        <taxon>Bacteria</taxon>
        <taxon>Pseudomonadati</taxon>
        <taxon>Thermodesulfobacteriota</taxon>
        <taxon>Desulfuromonadia</taxon>
        <taxon>Geobacterales</taxon>
        <taxon>Geobacteraceae</taxon>
        <taxon>Geotalea</taxon>
    </lineage>
</organism>
<evidence type="ECO:0000256" key="1">
    <source>
        <dbReference type="ARBA" id="ARBA00023224"/>
    </source>
</evidence>
<gene>
    <name evidence="7" type="primary">mcp64H-1</name>
    <name evidence="7" type="ordered locus">Geob_3730</name>
</gene>
<dbReference type="CDD" id="cd11386">
    <property type="entry name" value="MCP_signal"/>
    <property type="match status" value="1"/>
</dbReference>
<dbReference type="Pfam" id="PF00672">
    <property type="entry name" value="HAMP"/>
    <property type="match status" value="1"/>
</dbReference>
<evidence type="ECO:0000256" key="3">
    <source>
        <dbReference type="PROSITE-ProRule" id="PRU00284"/>
    </source>
</evidence>
<dbReference type="PROSITE" id="PS50885">
    <property type="entry name" value="HAMP"/>
    <property type="match status" value="1"/>
</dbReference>
<feature type="domain" description="Methyl-accepting transducer" evidence="5">
    <location>
        <begin position="209"/>
        <end position="445"/>
    </location>
</feature>
<dbReference type="AlphaFoldDB" id="B9M747"/>
<evidence type="ECO:0000256" key="4">
    <source>
        <dbReference type="SAM" id="Phobius"/>
    </source>
</evidence>
<keyword evidence="4" id="KW-0812">Transmembrane</keyword>
<dbReference type="FunFam" id="1.10.287.950:FF:000024">
    <property type="entry name" value="Methyl-accepting chemotaxis sensory transducer, class 40+24H"/>
    <property type="match status" value="1"/>
</dbReference>
<dbReference type="HOGENOM" id="CLU_000445_99_0_7"/>
<dbReference type="GO" id="GO:0016020">
    <property type="term" value="C:membrane"/>
    <property type="evidence" value="ECO:0007669"/>
    <property type="project" value="InterPro"/>
</dbReference>
<feature type="domain" description="HAMP" evidence="6">
    <location>
        <begin position="68"/>
        <end position="120"/>
    </location>
</feature>
<dbReference type="SMART" id="SM00283">
    <property type="entry name" value="MA"/>
    <property type="match status" value="1"/>
</dbReference>
<reference evidence="7 8" key="1">
    <citation type="submission" date="2009-01" db="EMBL/GenBank/DDBJ databases">
        <title>Complete sequence of Geobacter sp. FRC-32.</title>
        <authorList>
            <consortium name="US DOE Joint Genome Institute"/>
            <person name="Lucas S."/>
            <person name="Copeland A."/>
            <person name="Lapidus A."/>
            <person name="Glavina del Rio T."/>
            <person name="Dalin E."/>
            <person name="Tice H."/>
            <person name="Bruce D."/>
            <person name="Goodwin L."/>
            <person name="Pitluck S."/>
            <person name="Saunders E."/>
            <person name="Brettin T."/>
            <person name="Detter J.C."/>
            <person name="Han C."/>
            <person name="Larimer F."/>
            <person name="Land M."/>
            <person name="Hauser L."/>
            <person name="Kyrpides N."/>
            <person name="Ovchinnikova G."/>
            <person name="Kostka J."/>
            <person name="Richardson P."/>
        </authorList>
    </citation>
    <scope>NUCLEOTIDE SEQUENCE [LARGE SCALE GENOMIC DNA]</scope>
    <source>
        <strain evidence="8">DSM 22248 / JCM 15807 / FRC-32</strain>
    </source>
</reference>
<dbReference type="EMBL" id="CP001390">
    <property type="protein sequence ID" value="ACM22068.1"/>
    <property type="molecule type" value="Genomic_DNA"/>
</dbReference>
<proteinExistence type="inferred from homology"/>
<evidence type="ECO:0000256" key="2">
    <source>
        <dbReference type="ARBA" id="ARBA00029447"/>
    </source>
</evidence>
<protein>
    <submittedName>
        <fullName evidence="7">Methyl-accepting chemotaxis sensory transducer, class 40+24H</fullName>
    </submittedName>
</protein>
<keyword evidence="1 3" id="KW-0807">Transducer</keyword>
<evidence type="ECO:0000259" key="6">
    <source>
        <dbReference type="PROSITE" id="PS50885"/>
    </source>
</evidence>
<evidence type="ECO:0000313" key="8">
    <source>
        <dbReference type="Proteomes" id="UP000007721"/>
    </source>
</evidence>
<dbReference type="GO" id="GO:0007165">
    <property type="term" value="P:signal transduction"/>
    <property type="evidence" value="ECO:0007669"/>
    <property type="project" value="UniProtKB-KW"/>
</dbReference>
<keyword evidence="4" id="KW-0472">Membrane</keyword>
<feature type="transmembrane region" description="Helical" evidence="4">
    <location>
        <begin position="42"/>
        <end position="67"/>
    </location>
</feature>
<dbReference type="STRING" id="316067.Geob_3730"/>
<dbReference type="Pfam" id="PF00015">
    <property type="entry name" value="MCPsignal"/>
    <property type="match status" value="1"/>
</dbReference>
<comment type="similarity">
    <text evidence="2">Belongs to the methyl-accepting chemotaxis (MCP) protein family.</text>
</comment>
<dbReference type="Proteomes" id="UP000007721">
    <property type="component" value="Chromosome"/>
</dbReference>
<dbReference type="CDD" id="cd06225">
    <property type="entry name" value="HAMP"/>
    <property type="match status" value="1"/>
</dbReference>
<dbReference type="SMART" id="SM00304">
    <property type="entry name" value="HAMP"/>
    <property type="match status" value="1"/>
</dbReference>
<dbReference type="RefSeq" id="WP_012648794.1">
    <property type="nucleotide sequence ID" value="NC_011979.1"/>
</dbReference>
<dbReference type="eggNOG" id="COG0840">
    <property type="taxonomic scope" value="Bacteria"/>
</dbReference>
<dbReference type="SUPFAM" id="SSF58104">
    <property type="entry name" value="Methyl-accepting chemotaxis protein (MCP) signaling domain"/>
    <property type="match status" value="3"/>
</dbReference>